<accession>A0AAN7Z3X0</accession>
<name>A0AAN7Z3X0_9PEZI</name>
<gene>
    <name evidence="1" type="ORF">RRF57_011672</name>
</gene>
<dbReference type="AlphaFoldDB" id="A0AAN7Z3X0"/>
<dbReference type="EMBL" id="JAWHQM010000060">
    <property type="protein sequence ID" value="KAK5635960.1"/>
    <property type="molecule type" value="Genomic_DNA"/>
</dbReference>
<protein>
    <submittedName>
        <fullName evidence="1">Uncharacterized protein</fullName>
    </submittedName>
</protein>
<sequence>MGKLLLGGTPRGYLVRRARPGAEEDAKIGIYVVHVVVGEVRVPVAEARRRERRVVLLVAGSVGG</sequence>
<proteinExistence type="predicted"/>
<evidence type="ECO:0000313" key="1">
    <source>
        <dbReference type="EMBL" id="KAK5635960.1"/>
    </source>
</evidence>
<comment type="caution">
    <text evidence="1">The sequence shown here is derived from an EMBL/GenBank/DDBJ whole genome shotgun (WGS) entry which is preliminary data.</text>
</comment>
<evidence type="ECO:0000313" key="2">
    <source>
        <dbReference type="Proteomes" id="UP001305414"/>
    </source>
</evidence>
<keyword evidence="2" id="KW-1185">Reference proteome</keyword>
<reference evidence="1 2" key="1">
    <citation type="submission" date="2023-10" db="EMBL/GenBank/DDBJ databases">
        <title>Draft genome sequence of Xylaria bambusicola isolate GMP-LS, the root and basal stem rot pathogen of sugarcane in Indonesia.</title>
        <authorList>
            <person name="Selvaraj P."/>
            <person name="Muralishankar V."/>
            <person name="Muruganantham S."/>
            <person name="Sp S."/>
            <person name="Haryani S."/>
            <person name="Lau K.J.X."/>
            <person name="Naqvi N.I."/>
        </authorList>
    </citation>
    <scope>NUCLEOTIDE SEQUENCE [LARGE SCALE GENOMIC DNA]</scope>
    <source>
        <strain evidence="1">GMP-LS</strain>
    </source>
</reference>
<dbReference type="Proteomes" id="UP001305414">
    <property type="component" value="Unassembled WGS sequence"/>
</dbReference>
<organism evidence="1 2">
    <name type="scientific">Xylaria bambusicola</name>
    <dbReference type="NCBI Taxonomy" id="326684"/>
    <lineage>
        <taxon>Eukaryota</taxon>
        <taxon>Fungi</taxon>
        <taxon>Dikarya</taxon>
        <taxon>Ascomycota</taxon>
        <taxon>Pezizomycotina</taxon>
        <taxon>Sordariomycetes</taxon>
        <taxon>Xylariomycetidae</taxon>
        <taxon>Xylariales</taxon>
        <taxon>Xylariaceae</taxon>
        <taxon>Xylaria</taxon>
    </lineage>
</organism>